<evidence type="ECO:0000256" key="2">
    <source>
        <dbReference type="ARBA" id="ARBA00004651"/>
    </source>
</evidence>
<keyword evidence="13" id="KW-1185">Reference proteome</keyword>
<organism evidence="12 13">
    <name type="scientific">Mycobacterium haemophilum</name>
    <dbReference type="NCBI Taxonomy" id="29311"/>
    <lineage>
        <taxon>Bacteria</taxon>
        <taxon>Bacillati</taxon>
        <taxon>Actinomycetota</taxon>
        <taxon>Actinomycetes</taxon>
        <taxon>Mycobacteriales</taxon>
        <taxon>Mycobacteriaceae</taxon>
        <taxon>Mycobacterium</taxon>
    </lineage>
</organism>
<keyword evidence="4" id="KW-0813">Transport</keyword>
<reference evidence="12 13" key="1">
    <citation type="submission" date="2015-05" db="EMBL/GenBank/DDBJ databases">
        <title>Genome sequence of Mycobacterium haemophilum.</title>
        <authorList>
            <person name="Greninger A.L."/>
            <person name="Cunningham G."/>
            <person name="Miller S."/>
        </authorList>
    </citation>
    <scope>NUCLEOTIDE SEQUENCE [LARGE SCALE GENOMIC DNA]</scope>
    <source>
        <strain evidence="13">UC1</strain>
    </source>
</reference>
<dbReference type="RefSeq" id="WP_047313347.1">
    <property type="nucleotide sequence ID" value="NZ_LDPQ01000001.1"/>
</dbReference>
<feature type="transmembrane region" description="Helical" evidence="10">
    <location>
        <begin position="188"/>
        <end position="212"/>
    </location>
</feature>
<comment type="subcellular location">
    <subcellularLocation>
        <location evidence="2 10">Cell membrane</location>
        <topology evidence="2 10">Multi-pass membrane protein</topology>
    </subcellularLocation>
</comment>
<comment type="function">
    <text evidence="1">Part of the binding-protein-dependent transport system for phosphate; probably responsible for the translocation of the substrate across the membrane.</text>
</comment>
<evidence type="ECO:0000256" key="5">
    <source>
        <dbReference type="ARBA" id="ARBA00022475"/>
    </source>
</evidence>
<feature type="transmembrane region" description="Helical" evidence="10">
    <location>
        <begin position="64"/>
        <end position="90"/>
    </location>
</feature>
<dbReference type="SUPFAM" id="SSF161098">
    <property type="entry name" value="MetI-like"/>
    <property type="match status" value="1"/>
</dbReference>
<dbReference type="InterPro" id="IPR005672">
    <property type="entry name" value="Phosphate_PstA"/>
</dbReference>
<dbReference type="GO" id="GO:0005315">
    <property type="term" value="F:phosphate transmembrane transporter activity"/>
    <property type="evidence" value="ECO:0007669"/>
    <property type="project" value="InterPro"/>
</dbReference>
<evidence type="ECO:0000256" key="9">
    <source>
        <dbReference type="ARBA" id="ARBA00023136"/>
    </source>
</evidence>
<dbReference type="GO" id="GO:0035435">
    <property type="term" value="P:phosphate ion transmembrane transport"/>
    <property type="evidence" value="ECO:0007669"/>
    <property type="project" value="InterPro"/>
</dbReference>
<dbReference type="OrthoDB" id="9775069at2"/>
<evidence type="ECO:0000256" key="10">
    <source>
        <dbReference type="RuleBase" id="RU363043"/>
    </source>
</evidence>
<dbReference type="PANTHER" id="PTHR42922">
    <property type="entry name" value="PHOSPHATE TRANSPORT SYSTEM PERMEASE PROTEIN PSTA"/>
    <property type="match status" value="1"/>
</dbReference>
<dbReference type="InterPro" id="IPR000515">
    <property type="entry name" value="MetI-like"/>
</dbReference>
<name>A0A0I9YNI6_9MYCO</name>
<dbReference type="InterPro" id="IPR035906">
    <property type="entry name" value="MetI-like_sf"/>
</dbReference>
<feature type="domain" description="ABC transmembrane type-1" evidence="11">
    <location>
        <begin position="65"/>
        <end position="270"/>
    </location>
</feature>
<dbReference type="STRING" id="1202450.B586_17590"/>
<feature type="transmembrane region" description="Helical" evidence="10">
    <location>
        <begin position="102"/>
        <end position="125"/>
    </location>
</feature>
<evidence type="ECO:0000259" key="11">
    <source>
        <dbReference type="PROSITE" id="PS50928"/>
    </source>
</evidence>
<keyword evidence="9 10" id="KW-0472">Membrane</keyword>
<comment type="caution">
    <text evidence="10">Lacks conserved residue(s) required for the propagation of feature annotation.</text>
</comment>
<evidence type="ECO:0000313" key="13">
    <source>
        <dbReference type="Proteomes" id="UP000036334"/>
    </source>
</evidence>
<sequence length="283" mass="30350">MRSLAVRRKMVNTLFWAGCLCCLAVVVAPTFWMLIGVVSRALPVFHLHVLTQDTQGNGGGLRNAIIGTVVLALGVALVGGTVSVLAGIYLSEFATGRKRSMLRGAYEVLSGIPAIVLGYVGYLTLVVAFDWGFSLAAGVLALSVMSIPYITKATESALAQVPTSYREGAEALGLPVTWTLRKIVLKPALPGIVTGMLVALALAISETAPMLYTAGWSNSVPTGQLTHSPIGYLTYPIWTFYNLPSKSAQDLSYNAAFLLIVFLLLLIVFGRLITWFARRHSES</sequence>
<feature type="transmembrane region" description="Helical" evidence="10">
    <location>
        <begin position="255"/>
        <end position="277"/>
    </location>
</feature>
<dbReference type="NCBIfam" id="TIGR00974">
    <property type="entry name" value="3a0107s02c"/>
    <property type="match status" value="1"/>
</dbReference>
<dbReference type="CDD" id="cd06261">
    <property type="entry name" value="TM_PBP2"/>
    <property type="match status" value="1"/>
</dbReference>
<dbReference type="PANTHER" id="PTHR42922:SF1">
    <property type="entry name" value="PHOSPHATE TRANSPORT SYSTEM PERMEASE PROTEIN PSTA"/>
    <property type="match status" value="1"/>
</dbReference>
<protein>
    <recommendedName>
        <fullName evidence="10">Phosphate transport system permease protein PstA</fullName>
    </recommendedName>
</protein>
<dbReference type="Pfam" id="PF00528">
    <property type="entry name" value="BPD_transp_1"/>
    <property type="match status" value="1"/>
</dbReference>
<evidence type="ECO:0000313" key="12">
    <source>
        <dbReference type="EMBL" id="KLO39154.1"/>
    </source>
</evidence>
<accession>A0A0I9YNI6</accession>
<keyword evidence="6" id="KW-0592">Phosphate transport</keyword>
<evidence type="ECO:0000256" key="7">
    <source>
        <dbReference type="ARBA" id="ARBA00022692"/>
    </source>
</evidence>
<dbReference type="GO" id="GO:0005886">
    <property type="term" value="C:plasma membrane"/>
    <property type="evidence" value="ECO:0007669"/>
    <property type="project" value="UniProtKB-SubCell"/>
</dbReference>
<dbReference type="PATRIC" id="fig|29311.18.peg.465"/>
<dbReference type="AlphaFoldDB" id="A0A0I9YNI6"/>
<dbReference type="Gene3D" id="1.10.3720.10">
    <property type="entry name" value="MetI-like"/>
    <property type="match status" value="1"/>
</dbReference>
<dbReference type="EMBL" id="LDPR01000001">
    <property type="protein sequence ID" value="KLO39154.1"/>
    <property type="molecule type" value="Genomic_DNA"/>
</dbReference>
<keyword evidence="5 10" id="KW-1003">Cell membrane</keyword>
<dbReference type="PROSITE" id="PS50928">
    <property type="entry name" value="ABC_TM1"/>
    <property type="match status" value="1"/>
</dbReference>
<feature type="transmembrane region" description="Helical" evidence="10">
    <location>
        <begin position="131"/>
        <end position="150"/>
    </location>
</feature>
<dbReference type="InterPro" id="IPR051408">
    <property type="entry name" value="Phosphate_transprt_permease"/>
</dbReference>
<comment type="caution">
    <text evidence="12">The sequence shown here is derived from an EMBL/GenBank/DDBJ whole genome shotgun (WGS) entry which is preliminary data.</text>
</comment>
<gene>
    <name evidence="12" type="ORF">ABH38_02110</name>
</gene>
<keyword evidence="7 10" id="KW-0812">Transmembrane</keyword>
<evidence type="ECO:0000256" key="4">
    <source>
        <dbReference type="ARBA" id="ARBA00022448"/>
    </source>
</evidence>
<evidence type="ECO:0000256" key="1">
    <source>
        <dbReference type="ARBA" id="ARBA00003510"/>
    </source>
</evidence>
<dbReference type="Proteomes" id="UP000036334">
    <property type="component" value="Unassembled WGS sequence"/>
</dbReference>
<proteinExistence type="inferred from homology"/>
<keyword evidence="8 10" id="KW-1133">Transmembrane helix</keyword>
<comment type="similarity">
    <text evidence="3 10">Belongs to the binding-protein-dependent transport system permease family. CysTW subfamily.</text>
</comment>
<evidence type="ECO:0000256" key="6">
    <source>
        <dbReference type="ARBA" id="ARBA00022592"/>
    </source>
</evidence>
<evidence type="ECO:0000256" key="3">
    <source>
        <dbReference type="ARBA" id="ARBA00007069"/>
    </source>
</evidence>
<evidence type="ECO:0000256" key="8">
    <source>
        <dbReference type="ARBA" id="ARBA00022989"/>
    </source>
</evidence>